<comment type="caution">
    <text evidence="5">The sequence shown here is derived from an EMBL/GenBank/DDBJ whole genome shotgun (WGS) entry which is preliminary data.</text>
</comment>
<dbReference type="GO" id="GO:0005524">
    <property type="term" value="F:ATP binding"/>
    <property type="evidence" value="ECO:0007669"/>
    <property type="project" value="UniProtKB-KW"/>
</dbReference>
<organism evidence="5 6">
    <name type="scientific">Paenibacillus residui</name>
    <dbReference type="NCBI Taxonomy" id="629724"/>
    <lineage>
        <taxon>Bacteria</taxon>
        <taxon>Bacillati</taxon>
        <taxon>Bacillota</taxon>
        <taxon>Bacilli</taxon>
        <taxon>Bacillales</taxon>
        <taxon>Paenibacillaceae</taxon>
        <taxon>Paenibacillus</taxon>
    </lineage>
</organism>
<proteinExistence type="predicted"/>
<dbReference type="InterPro" id="IPR032781">
    <property type="entry name" value="ABC_tran_Xtn"/>
</dbReference>
<dbReference type="InterPro" id="IPR027417">
    <property type="entry name" value="P-loop_NTPase"/>
</dbReference>
<dbReference type="Gene3D" id="3.40.50.300">
    <property type="entry name" value="P-loop containing nucleotide triphosphate hydrolases"/>
    <property type="match status" value="2"/>
</dbReference>
<dbReference type="Proteomes" id="UP001597120">
    <property type="component" value="Unassembled WGS sequence"/>
</dbReference>
<dbReference type="InterPro" id="IPR003593">
    <property type="entry name" value="AAA+_ATPase"/>
</dbReference>
<evidence type="ECO:0000256" key="3">
    <source>
        <dbReference type="SAM" id="Coils"/>
    </source>
</evidence>
<evidence type="ECO:0000313" key="6">
    <source>
        <dbReference type="Proteomes" id="UP001597120"/>
    </source>
</evidence>
<gene>
    <name evidence="5" type="ORF">ACFQ03_07650</name>
</gene>
<feature type="domain" description="ABC transporter" evidence="4">
    <location>
        <begin position="320"/>
        <end position="508"/>
    </location>
</feature>
<dbReference type="InterPro" id="IPR017871">
    <property type="entry name" value="ABC_transporter-like_CS"/>
</dbReference>
<evidence type="ECO:0000313" key="5">
    <source>
        <dbReference type="EMBL" id="MFD0869020.1"/>
    </source>
</evidence>
<reference evidence="6" key="1">
    <citation type="journal article" date="2019" name="Int. J. Syst. Evol. Microbiol.">
        <title>The Global Catalogue of Microorganisms (GCM) 10K type strain sequencing project: providing services to taxonomists for standard genome sequencing and annotation.</title>
        <authorList>
            <consortium name="The Broad Institute Genomics Platform"/>
            <consortium name="The Broad Institute Genome Sequencing Center for Infectious Disease"/>
            <person name="Wu L."/>
            <person name="Ma J."/>
        </authorList>
    </citation>
    <scope>NUCLEOTIDE SEQUENCE [LARGE SCALE GENOMIC DNA]</scope>
    <source>
        <strain evidence="6">CCUG 57263</strain>
    </source>
</reference>
<dbReference type="Pfam" id="PF00005">
    <property type="entry name" value="ABC_tran"/>
    <property type="match status" value="2"/>
</dbReference>
<dbReference type="EMBL" id="JBHTIU010000027">
    <property type="protein sequence ID" value="MFD0869020.1"/>
    <property type="molecule type" value="Genomic_DNA"/>
</dbReference>
<feature type="domain" description="ABC transporter" evidence="4">
    <location>
        <begin position="4"/>
        <end position="258"/>
    </location>
</feature>
<keyword evidence="1" id="KW-0547">Nucleotide-binding</keyword>
<sequence length="512" mass="57725">MSMLSVENLSHMFGDKMLFQKIGFRLLRGEHAGLVGSNGAGKSTLLRILAGELLPDQGKVEWHPHANIGYLQQHVDLQAGTTIRQFLQGAFARLYEIEAAMQELAEQMASSSEDAEQQLIQYGELLNQLEHSGFYALEAKIEEVAAGLGIMELGMDRDVEKLSGGQRTKLLLGRLLLQEPHVLLLDEPTNYLDAPHIEWLTGYLKGYEHAYLVVSHDERFLNEVTATIFHLDHQTIKRYTGNYSAFLASYEQSRLQLMQAYNRQQREVARLESFIQKNRNRKAKQAKSREKVLQKMERMDKPAPGPRPRFSFAVFSEPSSRILEARQLQIGYTEPLFAPVDLRVMRGDKIAITGHNGIGKSTMLKTLLGLLQPYSGTMQLGEGVKAAYFAQESPASAQTALERLGALRPDLTNKAIRQALAKSGLTDKHIRQPLCALSGGEQAKVRLCELMLTESNVLVLDEPTNHLDTRSKEAFKEALCSYKGTVLLVSHEPEFYEEWVTNIWQIQDWMTK</sequence>
<dbReference type="InterPro" id="IPR003439">
    <property type="entry name" value="ABC_transporter-like_ATP-bd"/>
</dbReference>
<keyword evidence="2 5" id="KW-0067">ATP-binding</keyword>
<evidence type="ECO:0000256" key="1">
    <source>
        <dbReference type="ARBA" id="ARBA00022741"/>
    </source>
</evidence>
<evidence type="ECO:0000259" key="4">
    <source>
        <dbReference type="PROSITE" id="PS50893"/>
    </source>
</evidence>
<name>A0ABW3D797_9BACL</name>
<dbReference type="SUPFAM" id="SSF52540">
    <property type="entry name" value="P-loop containing nucleoside triphosphate hydrolases"/>
    <property type="match status" value="2"/>
</dbReference>
<dbReference type="PANTHER" id="PTHR42855">
    <property type="entry name" value="ABC TRANSPORTER ATP-BINDING SUBUNIT"/>
    <property type="match status" value="1"/>
</dbReference>
<evidence type="ECO:0000256" key="2">
    <source>
        <dbReference type="ARBA" id="ARBA00022840"/>
    </source>
</evidence>
<dbReference type="Pfam" id="PF12848">
    <property type="entry name" value="ABC_tran_Xtn"/>
    <property type="match status" value="1"/>
</dbReference>
<keyword evidence="3" id="KW-0175">Coiled coil</keyword>
<dbReference type="RefSeq" id="WP_379287234.1">
    <property type="nucleotide sequence ID" value="NZ_JBHTIU010000027.1"/>
</dbReference>
<dbReference type="PROSITE" id="PS00211">
    <property type="entry name" value="ABC_TRANSPORTER_1"/>
    <property type="match status" value="2"/>
</dbReference>
<dbReference type="CDD" id="cd03221">
    <property type="entry name" value="ABCF_EF-3"/>
    <property type="match status" value="2"/>
</dbReference>
<dbReference type="SMART" id="SM00382">
    <property type="entry name" value="AAA"/>
    <property type="match status" value="2"/>
</dbReference>
<keyword evidence="6" id="KW-1185">Reference proteome</keyword>
<dbReference type="PROSITE" id="PS50893">
    <property type="entry name" value="ABC_TRANSPORTER_2"/>
    <property type="match status" value="2"/>
</dbReference>
<dbReference type="PANTHER" id="PTHR42855:SF2">
    <property type="entry name" value="DRUG RESISTANCE ABC TRANSPORTER,ATP-BINDING PROTEIN"/>
    <property type="match status" value="1"/>
</dbReference>
<dbReference type="InterPro" id="IPR051309">
    <property type="entry name" value="ABCF_ATPase"/>
</dbReference>
<feature type="coiled-coil region" evidence="3">
    <location>
        <begin position="101"/>
        <end position="132"/>
    </location>
</feature>
<protein>
    <submittedName>
        <fullName evidence="5">ABC-F family ATP-binding cassette domain-containing protein</fullName>
    </submittedName>
</protein>
<accession>A0ABW3D797</accession>